<name>A0ABD2MZM3_9CUCU</name>
<dbReference type="Proteomes" id="UP001516400">
    <property type="component" value="Unassembled WGS sequence"/>
</dbReference>
<sequence>MIANGFVLIALRIASIPDSGMIAKTKPKKVTLEDIMSKLINMEKCYNNSLDKFNDLVKDNKAIKLELDTLKKQMGVIRDKSHTDSESLFSEINERMSRSRNIVPLNLKESNRDELQERIADDISKISEILSPANVSREKIVKVLRLEKKEQ</sequence>
<proteinExistence type="predicted"/>
<keyword evidence="2" id="KW-1185">Reference proteome</keyword>
<organism evidence="1 2">
    <name type="scientific">Cryptolaemus montrouzieri</name>
    <dbReference type="NCBI Taxonomy" id="559131"/>
    <lineage>
        <taxon>Eukaryota</taxon>
        <taxon>Metazoa</taxon>
        <taxon>Ecdysozoa</taxon>
        <taxon>Arthropoda</taxon>
        <taxon>Hexapoda</taxon>
        <taxon>Insecta</taxon>
        <taxon>Pterygota</taxon>
        <taxon>Neoptera</taxon>
        <taxon>Endopterygota</taxon>
        <taxon>Coleoptera</taxon>
        <taxon>Polyphaga</taxon>
        <taxon>Cucujiformia</taxon>
        <taxon>Coccinelloidea</taxon>
        <taxon>Coccinellidae</taxon>
        <taxon>Scymninae</taxon>
        <taxon>Scymnini</taxon>
        <taxon>Cryptolaemus</taxon>
    </lineage>
</organism>
<dbReference type="AlphaFoldDB" id="A0ABD2MZM3"/>
<reference evidence="1 2" key="1">
    <citation type="journal article" date="2021" name="BMC Biol.">
        <title>Horizontally acquired antibacterial genes associated with adaptive radiation of ladybird beetles.</title>
        <authorList>
            <person name="Li H.S."/>
            <person name="Tang X.F."/>
            <person name="Huang Y.H."/>
            <person name="Xu Z.Y."/>
            <person name="Chen M.L."/>
            <person name="Du X.Y."/>
            <person name="Qiu B.Y."/>
            <person name="Chen P.T."/>
            <person name="Zhang W."/>
            <person name="Slipinski A."/>
            <person name="Escalona H.E."/>
            <person name="Waterhouse R.M."/>
            <person name="Zwick A."/>
            <person name="Pang H."/>
        </authorList>
    </citation>
    <scope>NUCLEOTIDE SEQUENCE [LARGE SCALE GENOMIC DNA]</scope>
    <source>
        <strain evidence="1">SYSU2018</strain>
    </source>
</reference>
<evidence type="ECO:0000313" key="1">
    <source>
        <dbReference type="EMBL" id="KAL3271772.1"/>
    </source>
</evidence>
<accession>A0ABD2MZM3</accession>
<evidence type="ECO:0000313" key="2">
    <source>
        <dbReference type="Proteomes" id="UP001516400"/>
    </source>
</evidence>
<comment type="caution">
    <text evidence="1">The sequence shown here is derived from an EMBL/GenBank/DDBJ whole genome shotgun (WGS) entry which is preliminary data.</text>
</comment>
<dbReference type="EMBL" id="JABFTP020000042">
    <property type="protein sequence ID" value="KAL3271772.1"/>
    <property type="molecule type" value="Genomic_DNA"/>
</dbReference>
<protein>
    <submittedName>
        <fullName evidence="1">Uncharacterized protein</fullName>
    </submittedName>
</protein>
<gene>
    <name evidence="1" type="ORF">HHI36_022242</name>
</gene>